<protein>
    <submittedName>
        <fullName evidence="1">Uncharacterized protein</fullName>
    </submittedName>
</protein>
<dbReference type="EMBL" id="CM000769">
    <property type="protein sequence ID" value="KXG20836.1"/>
    <property type="molecule type" value="Genomic_DNA"/>
</dbReference>
<reference evidence="1 2" key="1">
    <citation type="journal article" date="2009" name="Nature">
        <title>The Sorghum bicolor genome and the diversification of grasses.</title>
        <authorList>
            <person name="Paterson A.H."/>
            <person name="Bowers J.E."/>
            <person name="Bruggmann R."/>
            <person name="Dubchak I."/>
            <person name="Grimwood J."/>
            <person name="Gundlach H."/>
            <person name="Haberer G."/>
            <person name="Hellsten U."/>
            <person name="Mitros T."/>
            <person name="Poliakov A."/>
            <person name="Schmutz J."/>
            <person name="Spannagl M."/>
            <person name="Tang H."/>
            <person name="Wang X."/>
            <person name="Wicker T."/>
            <person name="Bharti A.K."/>
            <person name="Chapman J."/>
            <person name="Feltus F.A."/>
            <person name="Gowik U."/>
            <person name="Grigoriev I.V."/>
            <person name="Lyons E."/>
            <person name="Maher C.A."/>
            <person name="Martis M."/>
            <person name="Narechania A."/>
            <person name="Otillar R.P."/>
            <person name="Penning B.W."/>
            <person name="Salamov A.A."/>
            <person name="Wang Y."/>
            <person name="Zhang L."/>
            <person name="Carpita N.C."/>
            <person name="Freeling M."/>
            <person name="Gingle A.R."/>
            <person name="Hash C.T."/>
            <person name="Keller B."/>
            <person name="Klein P."/>
            <person name="Kresovich S."/>
            <person name="McCann M.C."/>
            <person name="Ming R."/>
            <person name="Peterson D.G."/>
            <person name="Mehboob-ur-Rahman"/>
            <person name="Ware D."/>
            <person name="Westhoff P."/>
            <person name="Mayer K.F."/>
            <person name="Messing J."/>
            <person name="Rokhsar D.S."/>
        </authorList>
    </citation>
    <scope>NUCLEOTIDE SEQUENCE [LARGE SCALE GENOMIC DNA]</scope>
    <source>
        <strain evidence="2">cv. BTx623</strain>
    </source>
</reference>
<dbReference type="Gramene" id="KXG20836">
    <property type="protein sequence ID" value="KXG20836"/>
    <property type="gene ID" value="SORBI_3010G259800"/>
</dbReference>
<gene>
    <name evidence="1" type="ORF">SORBI_3010G259800</name>
</gene>
<organism evidence="1 2">
    <name type="scientific">Sorghum bicolor</name>
    <name type="common">Sorghum</name>
    <name type="synonym">Sorghum vulgare</name>
    <dbReference type="NCBI Taxonomy" id="4558"/>
    <lineage>
        <taxon>Eukaryota</taxon>
        <taxon>Viridiplantae</taxon>
        <taxon>Streptophyta</taxon>
        <taxon>Embryophyta</taxon>
        <taxon>Tracheophyta</taxon>
        <taxon>Spermatophyta</taxon>
        <taxon>Magnoliopsida</taxon>
        <taxon>Liliopsida</taxon>
        <taxon>Poales</taxon>
        <taxon>Poaceae</taxon>
        <taxon>PACMAD clade</taxon>
        <taxon>Panicoideae</taxon>
        <taxon>Andropogonodae</taxon>
        <taxon>Andropogoneae</taxon>
        <taxon>Sorghinae</taxon>
        <taxon>Sorghum</taxon>
    </lineage>
</organism>
<name>A0A194YML1_SORBI</name>
<keyword evidence="2" id="KW-1185">Reference proteome</keyword>
<dbReference type="InParanoid" id="A0A194YML1"/>
<dbReference type="Proteomes" id="UP000000768">
    <property type="component" value="Chromosome 10"/>
</dbReference>
<sequence>MSPLMLNQCFMQWCKGTIYADNKVTHYSIDTKKKGKSTNNQEKLFFFQKTIRGSEFWLGSQMRNYSAQYVHCRSSGERVIISSTNNIDVKRGFFFIKKTNLTKYEELVMAE</sequence>
<evidence type="ECO:0000313" key="2">
    <source>
        <dbReference type="Proteomes" id="UP000000768"/>
    </source>
</evidence>
<evidence type="ECO:0000313" key="1">
    <source>
        <dbReference type="EMBL" id="KXG20836.1"/>
    </source>
</evidence>
<proteinExistence type="predicted"/>
<dbReference type="AlphaFoldDB" id="A0A194YML1"/>
<reference evidence="2" key="2">
    <citation type="journal article" date="2018" name="Plant J.">
        <title>The Sorghum bicolor reference genome: improved assembly, gene annotations, a transcriptome atlas, and signatures of genome organization.</title>
        <authorList>
            <person name="McCormick R.F."/>
            <person name="Truong S.K."/>
            <person name="Sreedasyam A."/>
            <person name="Jenkins J."/>
            <person name="Shu S."/>
            <person name="Sims D."/>
            <person name="Kennedy M."/>
            <person name="Amirebrahimi M."/>
            <person name="Weers B.D."/>
            <person name="McKinley B."/>
            <person name="Mattison A."/>
            <person name="Morishige D.T."/>
            <person name="Grimwood J."/>
            <person name="Schmutz J."/>
            <person name="Mullet J.E."/>
        </authorList>
    </citation>
    <scope>NUCLEOTIDE SEQUENCE [LARGE SCALE GENOMIC DNA]</scope>
    <source>
        <strain evidence="2">cv. BTx623</strain>
    </source>
</reference>
<accession>A0A194YML1</accession>